<evidence type="ECO:0000313" key="2">
    <source>
        <dbReference type="EMBL" id="MFI7442643.1"/>
    </source>
</evidence>
<feature type="compositionally biased region" description="Basic residues" evidence="1">
    <location>
        <begin position="70"/>
        <end position="92"/>
    </location>
</feature>
<sequence length="92" mass="9552">MRLLTATGADALPDLDAATATRRAAVATPATGDAGQPDRIDGGPDGARSTVLCPAAAVVVDHVPTARARTAVRRTGSRLVTRARRPRREPRS</sequence>
<gene>
    <name evidence="2" type="ORF">ACIBP5_21965</name>
</gene>
<proteinExistence type="predicted"/>
<dbReference type="EMBL" id="JBITMB010000005">
    <property type="protein sequence ID" value="MFI7442643.1"/>
    <property type="molecule type" value="Genomic_DNA"/>
</dbReference>
<reference evidence="2 3" key="1">
    <citation type="submission" date="2024-10" db="EMBL/GenBank/DDBJ databases">
        <title>The Natural Products Discovery Center: Release of the First 8490 Sequenced Strains for Exploring Actinobacteria Biosynthetic Diversity.</title>
        <authorList>
            <person name="Kalkreuter E."/>
            <person name="Kautsar S.A."/>
            <person name="Yang D."/>
            <person name="Bader C.D."/>
            <person name="Teijaro C.N."/>
            <person name="Fluegel L."/>
            <person name="Davis C.M."/>
            <person name="Simpson J.R."/>
            <person name="Lauterbach L."/>
            <person name="Steele A.D."/>
            <person name="Gui C."/>
            <person name="Meng S."/>
            <person name="Li G."/>
            <person name="Viehrig K."/>
            <person name="Ye F."/>
            <person name="Su P."/>
            <person name="Kiefer A.F."/>
            <person name="Nichols A."/>
            <person name="Cepeda A.J."/>
            <person name="Yan W."/>
            <person name="Fan B."/>
            <person name="Jiang Y."/>
            <person name="Adhikari A."/>
            <person name="Zheng C.-J."/>
            <person name="Schuster L."/>
            <person name="Cowan T.M."/>
            <person name="Smanski M.J."/>
            <person name="Chevrette M.G."/>
            <person name="De Carvalho L.P.S."/>
            <person name="Shen B."/>
        </authorList>
    </citation>
    <scope>NUCLEOTIDE SEQUENCE [LARGE SCALE GENOMIC DNA]</scope>
    <source>
        <strain evidence="2 3">NPDC049503</strain>
    </source>
</reference>
<organism evidence="2 3">
    <name type="scientific">Nonomuraea indica</name>
    <dbReference type="NCBI Taxonomy" id="1581193"/>
    <lineage>
        <taxon>Bacteria</taxon>
        <taxon>Bacillati</taxon>
        <taxon>Actinomycetota</taxon>
        <taxon>Actinomycetes</taxon>
        <taxon>Streptosporangiales</taxon>
        <taxon>Streptosporangiaceae</taxon>
        <taxon>Nonomuraea</taxon>
    </lineage>
</organism>
<keyword evidence="3" id="KW-1185">Reference proteome</keyword>
<evidence type="ECO:0000256" key="1">
    <source>
        <dbReference type="SAM" id="MobiDB-lite"/>
    </source>
</evidence>
<evidence type="ECO:0000313" key="3">
    <source>
        <dbReference type="Proteomes" id="UP001612928"/>
    </source>
</evidence>
<accession>A0ABW8A7J5</accession>
<protein>
    <submittedName>
        <fullName evidence="2">Uncharacterized protein</fullName>
    </submittedName>
</protein>
<comment type="caution">
    <text evidence="2">The sequence shown here is derived from an EMBL/GenBank/DDBJ whole genome shotgun (WGS) entry which is preliminary data.</text>
</comment>
<dbReference type="Proteomes" id="UP001612928">
    <property type="component" value="Unassembled WGS sequence"/>
</dbReference>
<name>A0ABW8A7J5_9ACTN</name>
<feature type="compositionally biased region" description="Low complexity" evidence="1">
    <location>
        <begin position="22"/>
        <end position="31"/>
    </location>
</feature>
<feature type="region of interest" description="Disordered" evidence="1">
    <location>
        <begin position="22"/>
        <end position="48"/>
    </location>
</feature>
<feature type="region of interest" description="Disordered" evidence="1">
    <location>
        <begin position="69"/>
        <end position="92"/>
    </location>
</feature>
<dbReference type="RefSeq" id="WP_397022575.1">
    <property type="nucleotide sequence ID" value="NZ_JBITMB010000005.1"/>
</dbReference>